<dbReference type="RefSeq" id="WP_377832327.1">
    <property type="nucleotide sequence ID" value="NZ_JBHRSK010000004.1"/>
</dbReference>
<dbReference type="PANTHER" id="PTHR13789:SF268">
    <property type="entry name" value="5-METHYLPHENAZINE-1-CARBOXYLATE 1-MONOOXYGENASE"/>
    <property type="match status" value="1"/>
</dbReference>
<evidence type="ECO:0000259" key="3">
    <source>
        <dbReference type="Pfam" id="PF01494"/>
    </source>
</evidence>
<dbReference type="InterPro" id="IPR002938">
    <property type="entry name" value="FAD-bd"/>
</dbReference>
<dbReference type="Gene3D" id="3.30.9.30">
    <property type="match status" value="1"/>
</dbReference>
<dbReference type="NCBIfam" id="NF005720">
    <property type="entry name" value="PRK07538.1"/>
    <property type="match status" value="1"/>
</dbReference>
<keyword evidence="1" id="KW-0560">Oxidoreductase</keyword>
<gene>
    <name evidence="4" type="ORF">ACFOES_06195</name>
</gene>
<evidence type="ECO:0000313" key="4">
    <source>
        <dbReference type="EMBL" id="MFC2967677.1"/>
    </source>
</evidence>
<protein>
    <submittedName>
        <fullName evidence="4">Flavin-dependent oxidoreductase</fullName>
    </submittedName>
</protein>
<accession>A0ABV7AFW5</accession>
<dbReference type="InterPro" id="IPR036188">
    <property type="entry name" value="FAD/NAD-bd_sf"/>
</dbReference>
<reference evidence="5" key="1">
    <citation type="journal article" date="2019" name="Int. J. Syst. Evol. Microbiol.">
        <title>The Global Catalogue of Microorganisms (GCM) 10K type strain sequencing project: providing services to taxonomists for standard genome sequencing and annotation.</title>
        <authorList>
            <consortium name="The Broad Institute Genomics Platform"/>
            <consortium name="The Broad Institute Genome Sequencing Center for Infectious Disease"/>
            <person name="Wu L."/>
            <person name="Ma J."/>
        </authorList>
    </citation>
    <scope>NUCLEOTIDE SEQUENCE [LARGE SCALE GENOMIC DNA]</scope>
    <source>
        <strain evidence="5">KCTC 62192</strain>
    </source>
</reference>
<proteinExistence type="predicted"/>
<evidence type="ECO:0000313" key="5">
    <source>
        <dbReference type="Proteomes" id="UP001595443"/>
    </source>
</evidence>
<comment type="caution">
    <text evidence="4">The sequence shown here is derived from an EMBL/GenBank/DDBJ whole genome shotgun (WGS) entry which is preliminary data.</text>
</comment>
<feature type="domain" description="FAD-binding" evidence="3">
    <location>
        <begin position="2"/>
        <end position="355"/>
    </location>
</feature>
<sequence length="417" mass="45790">MTVLIAGAGIGGLSLGLTLHRLGIPFRIFEAVRQLAPLGLGINLQPHAVRELVEMGFGPGLDKIGLRTGQVGYYNDYGQEIWTEPRGAAAGYNWPQFSIHRGELQMMLFRAVVSRAGPKVLRCGLALDGWEETQEGVRIRLRERDSGKPAGTADGTLLVAADGINSAARARLFPDEGPAQWGGTVMWRGVTEGPRFLGGRTMAMAGTKARKFVCYPIADLGADRSLINWIADLGKPEDYLWARQDWTREGRRADFADEFADWHFPWLDIPKVIADASEIWEYPMVDREPLPRWRHGPVTLLGDAAHAMYPIGSNGASQAILDARYLGRALRDHGVGTAALDAYEDERREAMNALVLTNRGDGPDKILDIVHDRAPEGFDDIETVMPLAERRAFAEGYKKIAGMEITALNARPPVLAG</sequence>
<evidence type="ECO:0000256" key="1">
    <source>
        <dbReference type="ARBA" id="ARBA00023002"/>
    </source>
</evidence>
<dbReference type="EMBL" id="JBHRSK010000004">
    <property type="protein sequence ID" value="MFC2967677.1"/>
    <property type="molecule type" value="Genomic_DNA"/>
</dbReference>
<keyword evidence="2" id="KW-0503">Monooxygenase</keyword>
<dbReference type="Pfam" id="PF01494">
    <property type="entry name" value="FAD_binding_3"/>
    <property type="match status" value="1"/>
</dbReference>
<dbReference type="InterPro" id="IPR050493">
    <property type="entry name" value="FAD-dep_Monooxygenase_BioMet"/>
</dbReference>
<dbReference type="Gene3D" id="3.50.50.60">
    <property type="entry name" value="FAD/NAD(P)-binding domain"/>
    <property type="match status" value="1"/>
</dbReference>
<name>A0ABV7AFW5_9RHOB</name>
<dbReference type="SUPFAM" id="SSF54373">
    <property type="entry name" value="FAD-linked reductases, C-terminal domain"/>
    <property type="match status" value="1"/>
</dbReference>
<organism evidence="4 5">
    <name type="scientific">Acidimangrovimonas pyrenivorans</name>
    <dbReference type="NCBI Taxonomy" id="2030798"/>
    <lineage>
        <taxon>Bacteria</taxon>
        <taxon>Pseudomonadati</taxon>
        <taxon>Pseudomonadota</taxon>
        <taxon>Alphaproteobacteria</taxon>
        <taxon>Rhodobacterales</taxon>
        <taxon>Paracoccaceae</taxon>
        <taxon>Acidimangrovimonas</taxon>
    </lineage>
</organism>
<evidence type="ECO:0000256" key="2">
    <source>
        <dbReference type="ARBA" id="ARBA00023033"/>
    </source>
</evidence>
<keyword evidence="5" id="KW-1185">Reference proteome</keyword>
<dbReference type="SUPFAM" id="SSF51905">
    <property type="entry name" value="FAD/NAD(P)-binding domain"/>
    <property type="match status" value="1"/>
</dbReference>
<dbReference type="Proteomes" id="UP001595443">
    <property type="component" value="Unassembled WGS sequence"/>
</dbReference>
<dbReference type="PANTHER" id="PTHR13789">
    <property type="entry name" value="MONOOXYGENASE"/>
    <property type="match status" value="1"/>
</dbReference>
<dbReference type="PRINTS" id="PR00420">
    <property type="entry name" value="RNGMNOXGNASE"/>
</dbReference>